<evidence type="ECO:0000259" key="1">
    <source>
        <dbReference type="Pfam" id="PF13480"/>
    </source>
</evidence>
<proteinExistence type="predicted"/>
<dbReference type="InterPro" id="IPR038740">
    <property type="entry name" value="BioF2-like_GNAT_dom"/>
</dbReference>
<dbReference type="InterPro" id="IPR016181">
    <property type="entry name" value="Acyl_CoA_acyltransferase"/>
</dbReference>
<protein>
    <submittedName>
        <fullName evidence="2">GNAT family N-acetyltransferase</fullName>
    </submittedName>
</protein>
<keyword evidence="3" id="KW-1185">Reference proteome</keyword>
<gene>
    <name evidence="2" type="ORF">I5L79_07385</name>
</gene>
<dbReference type="RefSeq" id="WP_196954379.1">
    <property type="nucleotide sequence ID" value="NZ_JADWYK010000003.1"/>
</dbReference>
<evidence type="ECO:0000313" key="3">
    <source>
        <dbReference type="Proteomes" id="UP000601099"/>
    </source>
</evidence>
<dbReference type="Proteomes" id="UP000601099">
    <property type="component" value="Unassembled WGS sequence"/>
</dbReference>
<accession>A0ABS0L1A9</accession>
<sequence length="324" mass="36601">MPRLLRYRELDLTAWDACVGSAREGLPYACSWWLHATAGRWDALVEVEAGTGRYLAVWPLPVKWRPWGRQVYQPPFTQQLGAYSLADEAGKQARIALLVIDKLTPRYTQFYAQLNDANGLPTSSPLPRNAGKPLVLLQRRQTYHLLLEAPYETLRAAYAADYRRRLRQQESASVPLTAAETADVEPLLQLFQQTKGSEAGLEPRHYEKLRLLALALRQRNLLEVYEVRQPATGELMAGALFVHYRQRLIYLFAAASSEGKKVAAPSVLVDAVIRRHAGTPGLILDFEGSMIPSIARFFANFGATPVSYAAISFTQRPWYLQWMR</sequence>
<dbReference type="Gene3D" id="3.40.630.30">
    <property type="match status" value="1"/>
</dbReference>
<name>A0ABS0L1A9_9BACT</name>
<organism evidence="2 3">
    <name type="scientific">Hymenobacter guriensis</name>
    <dbReference type="NCBI Taxonomy" id="2793065"/>
    <lineage>
        <taxon>Bacteria</taxon>
        <taxon>Pseudomonadati</taxon>
        <taxon>Bacteroidota</taxon>
        <taxon>Cytophagia</taxon>
        <taxon>Cytophagales</taxon>
        <taxon>Hymenobacteraceae</taxon>
        <taxon>Hymenobacter</taxon>
    </lineage>
</organism>
<reference evidence="2 3" key="1">
    <citation type="submission" date="2020-11" db="EMBL/GenBank/DDBJ databases">
        <title>Hymenobacter sp.</title>
        <authorList>
            <person name="Kim M.K."/>
        </authorList>
    </citation>
    <scope>NUCLEOTIDE SEQUENCE [LARGE SCALE GENOMIC DNA]</scope>
    <source>
        <strain evidence="2 3">BT594</strain>
    </source>
</reference>
<feature type="domain" description="BioF2-like acetyltransferase" evidence="1">
    <location>
        <begin position="161"/>
        <end position="277"/>
    </location>
</feature>
<evidence type="ECO:0000313" key="2">
    <source>
        <dbReference type="EMBL" id="MBG8553363.1"/>
    </source>
</evidence>
<dbReference type="SUPFAM" id="SSF55729">
    <property type="entry name" value="Acyl-CoA N-acyltransferases (Nat)"/>
    <property type="match status" value="1"/>
</dbReference>
<comment type="caution">
    <text evidence="2">The sequence shown here is derived from an EMBL/GenBank/DDBJ whole genome shotgun (WGS) entry which is preliminary data.</text>
</comment>
<dbReference type="Pfam" id="PF13480">
    <property type="entry name" value="Acetyltransf_6"/>
    <property type="match status" value="1"/>
</dbReference>
<dbReference type="EMBL" id="JADWYK010000003">
    <property type="protein sequence ID" value="MBG8553363.1"/>
    <property type="molecule type" value="Genomic_DNA"/>
</dbReference>